<dbReference type="PaxDb" id="67767-A0A0J7N9D5"/>
<evidence type="ECO:0000313" key="2">
    <source>
        <dbReference type="Proteomes" id="UP000036403"/>
    </source>
</evidence>
<sequence>MQTCCGGGNGPFIFRKNSLVVLFVFQGWALRALNIRGKGKLTHTLKKIMKICTRHREAYFSNPLINSRNCCANRVWSTFRQRRRMDLAFDGWKERKRISLFKAFCIAHKDTPCSIGKRTV</sequence>
<protein>
    <submittedName>
        <fullName evidence="1">Uncharacterized protein</fullName>
    </submittedName>
</protein>
<comment type="caution">
    <text evidence="1">The sequence shown here is derived from an EMBL/GenBank/DDBJ whole genome shotgun (WGS) entry which is preliminary data.</text>
</comment>
<evidence type="ECO:0000313" key="1">
    <source>
        <dbReference type="EMBL" id="KMQ89285.1"/>
    </source>
</evidence>
<organism evidence="1 2">
    <name type="scientific">Lasius niger</name>
    <name type="common">Black garden ant</name>
    <dbReference type="NCBI Taxonomy" id="67767"/>
    <lineage>
        <taxon>Eukaryota</taxon>
        <taxon>Metazoa</taxon>
        <taxon>Ecdysozoa</taxon>
        <taxon>Arthropoda</taxon>
        <taxon>Hexapoda</taxon>
        <taxon>Insecta</taxon>
        <taxon>Pterygota</taxon>
        <taxon>Neoptera</taxon>
        <taxon>Endopterygota</taxon>
        <taxon>Hymenoptera</taxon>
        <taxon>Apocrita</taxon>
        <taxon>Aculeata</taxon>
        <taxon>Formicoidea</taxon>
        <taxon>Formicidae</taxon>
        <taxon>Formicinae</taxon>
        <taxon>Lasius</taxon>
        <taxon>Lasius</taxon>
    </lineage>
</organism>
<reference evidence="1 2" key="1">
    <citation type="submission" date="2015-04" db="EMBL/GenBank/DDBJ databases">
        <title>Lasius niger genome sequencing.</title>
        <authorList>
            <person name="Konorov E.A."/>
            <person name="Nikitin M.A."/>
            <person name="Kirill M.V."/>
            <person name="Chang P."/>
        </authorList>
    </citation>
    <scope>NUCLEOTIDE SEQUENCE [LARGE SCALE GENOMIC DNA]</scope>
    <source>
        <tissue evidence="1">Whole</tissue>
    </source>
</reference>
<dbReference type="EMBL" id="LBMM01007937">
    <property type="protein sequence ID" value="KMQ89285.1"/>
    <property type="molecule type" value="Genomic_DNA"/>
</dbReference>
<dbReference type="AlphaFoldDB" id="A0A0J7N9D5"/>
<accession>A0A0J7N9D5</accession>
<gene>
    <name evidence="1" type="ORF">RF55_11096</name>
</gene>
<name>A0A0J7N9D5_LASNI</name>
<keyword evidence="2" id="KW-1185">Reference proteome</keyword>
<dbReference type="Proteomes" id="UP000036403">
    <property type="component" value="Unassembled WGS sequence"/>
</dbReference>
<proteinExistence type="predicted"/>